<dbReference type="Gene3D" id="3.40.50.720">
    <property type="entry name" value="NAD(P)-binding Rossmann-like Domain"/>
    <property type="match status" value="1"/>
</dbReference>
<name>A0A9Y1BLH4_9ARCH</name>
<dbReference type="Proteomes" id="UP001201020">
    <property type="component" value="Chromosome"/>
</dbReference>
<feature type="domain" description="NAD(P)-binding" evidence="6">
    <location>
        <begin position="4"/>
        <end position="168"/>
    </location>
</feature>
<dbReference type="EC" id="5.1.3.2" evidence="3"/>
<dbReference type="AlphaFoldDB" id="A0A9Y1BLH4"/>
<evidence type="ECO:0000313" key="7">
    <source>
        <dbReference type="EMBL" id="UJG40952.1"/>
    </source>
</evidence>
<evidence type="ECO:0000256" key="5">
    <source>
        <dbReference type="ARBA" id="ARBA00023235"/>
    </source>
</evidence>
<dbReference type="GO" id="GO:0003978">
    <property type="term" value="F:UDP-glucose 4-epimerase activity"/>
    <property type="evidence" value="ECO:0007669"/>
    <property type="project" value="UniProtKB-EC"/>
</dbReference>
<evidence type="ECO:0000256" key="1">
    <source>
        <dbReference type="ARBA" id="ARBA00000083"/>
    </source>
</evidence>
<protein>
    <recommendedName>
        <fullName evidence="3">UDP-glucose 4-epimerase</fullName>
        <ecNumber evidence="3">5.1.3.2</ecNumber>
    </recommendedName>
</protein>
<evidence type="ECO:0000256" key="3">
    <source>
        <dbReference type="ARBA" id="ARBA00013189"/>
    </source>
</evidence>
<dbReference type="GO" id="GO:0005829">
    <property type="term" value="C:cytosol"/>
    <property type="evidence" value="ECO:0007669"/>
    <property type="project" value="TreeGrafter"/>
</dbReference>
<reference evidence="7" key="1">
    <citation type="journal article" date="2022" name="Nat. Microbiol.">
        <title>Unique mobile elements and scalable gene flow at the prokaryote-eukaryote boundary revealed by circularized Asgard archaea genomes.</title>
        <authorList>
            <person name="Wu F."/>
            <person name="Speth D.R."/>
            <person name="Philosof A."/>
            <person name="Cremiere A."/>
            <person name="Narayanan A."/>
            <person name="Barco R.A."/>
            <person name="Connon S.A."/>
            <person name="Amend J.P."/>
            <person name="Antoshechkin I.A."/>
            <person name="Orphan V.J."/>
        </authorList>
    </citation>
    <scope>NUCLEOTIDE SEQUENCE</scope>
    <source>
        <strain evidence="7">PM71</strain>
    </source>
</reference>
<dbReference type="InterPro" id="IPR036291">
    <property type="entry name" value="NAD(P)-bd_dom_sf"/>
</dbReference>
<gene>
    <name evidence="7" type="ORF">K9W45_00490</name>
</gene>
<dbReference type="PANTHER" id="PTHR43725">
    <property type="entry name" value="UDP-GLUCOSE 4-EPIMERASE"/>
    <property type="match status" value="1"/>
</dbReference>
<accession>A0A9Y1BLH4</accession>
<sequence length="355" mass="40972">MKVLLTGSFGNVGKNALLELIKKGYEVRAFDVKTQRNVEVKRKLYRQLKKENKSFEVVWGDIRDKETVKKIVQDVDTIVHLAAIIPPLAYEKPDFAFSVNVLGSKSLIECAEKEQEKNDKNIQFIYASSIAVHGNRMKYPPPTKVTDPLEPLNYDNYASHKITVENILLESKLNWTILRFGVVTPFEISFKIPPIMFEIPLTQRIEVVDTRDVGLACANAVGNEEAISKIFFIGGGDGNRMIQSEYIRGMLGAMGIGMLPEEAFKPIKTEDDYYHCDWMDTEEAQRVLKFQRFNFEDFLKEFKRKRMLMRMLIIPFRPIARAVLLSKSPYYNKDKTFKQLKTKRKIKEQKVTVPT</sequence>
<keyword evidence="4" id="KW-0520">NAD</keyword>
<proteinExistence type="predicted"/>
<organism evidence="7">
    <name type="scientific">Candidatus Heimdallarchaeum aukensis</name>
    <dbReference type="NCBI Taxonomy" id="2876573"/>
    <lineage>
        <taxon>Archaea</taxon>
        <taxon>Promethearchaeati</taxon>
        <taxon>Candidatus Heimdallarchaeota</taxon>
        <taxon>Candidatus Heimdallarchaeia (ex Rinke et al. 2021) (nom. nud.)</taxon>
        <taxon>Candidatus Heimdallarchaeales</taxon>
        <taxon>Candidatus Heimdallarchaeaceae</taxon>
        <taxon>Candidatus Heimdallarchaeum</taxon>
    </lineage>
</organism>
<dbReference type="InterPro" id="IPR016040">
    <property type="entry name" value="NAD(P)-bd_dom"/>
</dbReference>
<evidence type="ECO:0000259" key="6">
    <source>
        <dbReference type="Pfam" id="PF16363"/>
    </source>
</evidence>
<evidence type="ECO:0000256" key="4">
    <source>
        <dbReference type="ARBA" id="ARBA00023027"/>
    </source>
</evidence>
<dbReference type="SUPFAM" id="SSF51735">
    <property type="entry name" value="NAD(P)-binding Rossmann-fold domains"/>
    <property type="match status" value="1"/>
</dbReference>
<comment type="cofactor">
    <cofactor evidence="2">
        <name>NAD(+)</name>
        <dbReference type="ChEBI" id="CHEBI:57540"/>
    </cofactor>
</comment>
<dbReference type="PANTHER" id="PTHR43725:SF47">
    <property type="entry name" value="UDP-GLUCOSE 4-EPIMERASE"/>
    <property type="match status" value="1"/>
</dbReference>
<evidence type="ECO:0000256" key="2">
    <source>
        <dbReference type="ARBA" id="ARBA00001911"/>
    </source>
</evidence>
<dbReference type="Pfam" id="PF16363">
    <property type="entry name" value="GDP_Man_Dehyd"/>
    <property type="match status" value="1"/>
</dbReference>
<dbReference type="EMBL" id="CP084166">
    <property type="protein sequence ID" value="UJG40952.1"/>
    <property type="molecule type" value="Genomic_DNA"/>
</dbReference>
<keyword evidence="5" id="KW-0413">Isomerase</keyword>
<dbReference type="GO" id="GO:0005996">
    <property type="term" value="P:monosaccharide metabolic process"/>
    <property type="evidence" value="ECO:0007669"/>
    <property type="project" value="TreeGrafter"/>
</dbReference>
<comment type="catalytic activity">
    <reaction evidence="1">
        <text>UDP-alpha-D-glucose = UDP-alpha-D-galactose</text>
        <dbReference type="Rhea" id="RHEA:22168"/>
        <dbReference type="ChEBI" id="CHEBI:58885"/>
        <dbReference type="ChEBI" id="CHEBI:66914"/>
        <dbReference type="EC" id="5.1.3.2"/>
    </reaction>
</comment>